<name>A0A445A3M3_ARAHY</name>
<reference evidence="1 2" key="1">
    <citation type="submission" date="2019-01" db="EMBL/GenBank/DDBJ databases">
        <title>Sequencing of cultivated peanut Arachis hypogaea provides insights into genome evolution and oil improvement.</title>
        <authorList>
            <person name="Chen X."/>
        </authorList>
    </citation>
    <scope>NUCLEOTIDE SEQUENCE [LARGE SCALE GENOMIC DNA]</scope>
    <source>
        <strain evidence="2">cv. Fuhuasheng</strain>
        <tissue evidence="1">Leaves</tissue>
    </source>
</reference>
<dbReference type="Proteomes" id="UP000289738">
    <property type="component" value="Chromosome B03"/>
</dbReference>
<dbReference type="EMBL" id="SDMP01000013">
    <property type="protein sequence ID" value="RYR21019.1"/>
    <property type="molecule type" value="Genomic_DNA"/>
</dbReference>
<organism evidence="1 2">
    <name type="scientific">Arachis hypogaea</name>
    <name type="common">Peanut</name>
    <dbReference type="NCBI Taxonomy" id="3818"/>
    <lineage>
        <taxon>Eukaryota</taxon>
        <taxon>Viridiplantae</taxon>
        <taxon>Streptophyta</taxon>
        <taxon>Embryophyta</taxon>
        <taxon>Tracheophyta</taxon>
        <taxon>Spermatophyta</taxon>
        <taxon>Magnoliopsida</taxon>
        <taxon>eudicotyledons</taxon>
        <taxon>Gunneridae</taxon>
        <taxon>Pentapetalae</taxon>
        <taxon>rosids</taxon>
        <taxon>fabids</taxon>
        <taxon>Fabales</taxon>
        <taxon>Fabaceae</taxon>
        <taxon>Papilionoideae</taxon>
        <taxon>50 kb inversion clade</taxon>
        <taxon>dalbergioids sensu lato</taxon>
        <taxon>Dalbergieae</taxon>
        <taxon>Pterocarpus clade</taxon>
        <taxon>Arachis</taxon>
    </lineage>
</organism>
<accession>A0A445A3M3</accession>
<evidence type="ECO:0000313" key="1">
    <source>
        <dbReference type="EMBL" id="RYR21019.1"/>
    </source>
</evidence>
<proteinExistence type="predicted"/>
<evidence type="ECO:0000313" key="2">
    <source>
        <dbReference type="Proteomes" id="UP000289738"/>
    </source>
</evidence>
<dbReference type="AlphaFoldDB" id="A0A445A3M3"/>
<protein>
    <submittedName>
        <fullName evidence="1">Uncharacterized protein</fullName>
    </submittedName>
</protein>
<gene>
    <name evidence="1" type="ORF">Ahy_B03g066262</name>
</gene>
<keyword evidence="2" id="KW-1185">Reference proteome</keyword>
<dbReference type="OrthoDB" id="1696465at2759"/>
<dbReference type="Gramene" id="arahy.Tifrunner.gnm2.ann2.Ah13g248300.1">
    <property type="protein sequence ID" value="arahy.Tifrunner.gnm2.ann2.Ah13g248300.1-CDS-1"/>
    <property type="gene ID" value="arahy.Tifrunner.gnm2.ann2.Ah13g248300"/>
</dbReference>
<comment type="caution">
    <text evidence="1">The sequence shown here is derived from an EMBL/GenBank/DDBJ whole genome shotgun (WGS) entry which is preliminary data.</text>
</comment>
<dbReference type="PANTHER" id="PTHR35121">
    <property type="entry name" value="HOMEODOMAIN PROTEIN 8, PUTATIVE-RELATED"/>
    <property type="match status" value="1"/>
</dbReference>
<dbReference type="PANTHER" id="PTHR35121:SF2">
    <property type="entry name" value="SWIM-TYPE DOMAIN-CONTAINING PROTEIN"/>
    <property type="match status" value="1"/>
</dbReference>
<sequence length="117" mass="12414">MASGAAADGLFRPIFEGSISGYDHCVERRPYHRNCSCALHSKSRNGGGACTHKLPRGNNISYPMRRAWSEGSLIMVASSVHSSPSSSPAAAASSSVGLRNYQLGSVSVDLETGEQHY</sequence>